<dbReference type="GO" id="GO:0002143">
    <property type="term" value="P:tRNA wobble position uridine thiolation"/>
    <property type="evidence" value="ECO:0000318"/>
    <property type="project" value="GO_Central"/>
</dbReference>
<dbReference type="InterPro" id="IPR007215">
    <property type="entry name" value="Sulphur_relay_TusB/DsrH"/>
</dbReference>
<dbReference type="STRING" id="515635.Dtur_0514"/>
<dbReference type="GO" id="GO:1990228">
    <property type="term" value="C:sulfurtransferase complex"/>
    <property type="evidence" value="ECO:0000318"/>
    <property type="project" value="GO_Central"/>
</dbReference>
<reference evidence="2" key="1">
    <citation type="journal article" date="2016" name="Front. Microbiol.">
        <title>The complete genome sequence of hyperthermophile Dictyoglomus turgidum DSM 6724 reveals a specialized carbohydrate fermentor.</title>
        <authorList>
            <person name="Brumm P.J."/>
            <person name="Gowda K."/>
            <person name="Robb F.T."/>
            <person name="Mead D.A."/>
        </authorList>
    </citation>
    <scope>NUCLEOTIDE SEQUENCE [LARGE SCALE GENOMIC DNA]</scope>
    <source>
        <strain evidence="2">DSM 6724 / Z-1310</strain>
    </source>
</reference>
<proteinExistence type="predicted"/>
<accession>B8DZ74</accession>
<dbReference type="RefSeq" id="WP_012582892.1">
    <property type="nucleotide sequence ID" value="NC_011661.1"/>
</dbReference>
<keyword evidence="2" id="KW-1185">Reference proteome</keyword>
<dbReference type="OrthoDB" id="37754at2"/>
<gene>
    <name evidence="1" type="ordered locus">Dtur_0514</name>
</gene>
<organism evidence="1 2">
    <name type="scientific">Dictyoglomus turgidum (strain DSM 6724 / Z-1310)</name>
    <dbReference type="NCBI Taxonomy" id="515635"/>
    <lineage>
        <taxon>Bacteria</taxon>
        <taxon>Pseudomonadati</taxon>
        <taxon>Dictyoglomota</taxon>
        <taxon>Dictyoglomia</taxon>
        <taxon>Dictyoglomales</taxon>
        <taxon>Dictyoglomaceae</taxon>
        <taxon>Dictyoglomus</taxon>
    </lineage>
</organism>
<dbReference type="Pfam" id="PF04077">
    <property type="entry name" value="DsrH"/>
    <property type="match status" value="1"/>
</dbReference>
<evidence type="ECO:0000313" key="2">
    <source>
        <dbReference type="Proteomes" id="UP000007719"/>
    </source>
</evidence>
<dbReference type="PANTHER" id="PTHR37526">
    <property type="entry name" value="PROTEIN TUSB"/>
    <property type="match status" value="1"/>
</dbReference>
<sequence>MALIIIKKSPREEISKRIIELAVEGDTILFVQDGVLYAIDETTKEFIKSGVSVFALKEDLEARGYSESLSLFPCIDYEGWVELIEKNEKIIS</sequence>
<protein>
    <submittedName>
        <fullName evidence="1">Sulfur relay protein TusB/DsrH</fullName>
    </submittedName>
</protein>
<evidence type="ECO:0000313" key="1">
    <source>
        <dbReference type="EMBL" id="ACK41807.1"/>
    </source>
</evidence>
<dbReference type="EMBL" id="CP001251">
    <property type="protein sequence ID" value="ACK41807.1"/>
    <property type="molecule type" value="Genomic_DNA"/>
</dbReference>
<dbReference type="EnsemblBacteria" id="ACK41807">
    <property type="protein sequence ID" value="ACK41807"/>
    <property type="gene ID" value="Dtur_0514"/>
</dbReference>
<dbReference type="NCBIfam" id="TIGR03011">
    <property type="entry name" value="sulf_tusB_dsrH"/>
    <property type="match status" value="1"/>
</dbReference>
<dbReference type="PANTHER" id="PTHR37526:SF1">
    <property type="entry name" value="PROTEIN TUSB"/>
    <property type="match status" value="1"/>
</dbReference>
<dbReference type="SUPFAM" id="SSF75169">
    <property type="entry name" value="DsrEFH-like"/>
    <property type="match status" value="1"/>
</dbReference>
<dbReference type="InterPro" id="IPR027396">
    <property type="entry name" value="DsrEFH-like"/>
</dbReference>
<dbReference type="Proteomes" id="UP000007719">
    <property type="component" value="Chromosome"/>
</dbReference>
<dbReference type="HOGENOM" id="CLU_166087_1_0_0"/>
<dbReference type="KEGG" id="dtu:Dtur_0514"/>
<dbReference type="AlphaFoldDB" id="B8DZ74"/>
<name>B8DZ74_DICTD</name>
<dbReference type="Gene3D" id="3.40.1260.10">
    <property type="entry name" value="DsrEFH-like"/>
    <property type="match status" value="1"/>
</dbReference>
<dbReference type="eggNOG" id="COG2168">
    <property type="taxonomic scope" value="Bacteria"/>
</dbReference>
<dbReference type="InParanoid" id="B8DZ74"/>